<dbReference type="EMBL" id="FQVF01000009">
    <property type="protein sequence ID" value="SHF60353.1"/>
    <property type="molecule type" value="Genomic_DNA"/>
</dbReference>
<dbReference type="AlphaFoldDB" id="A0A1M5CZV6"/>
<keyword evidence="3" id="KW-1185">Reference proteome</keyword>
<dbReference type="OrthoDB" id="9802640at2"/>
<gene>
    <name evidence="2" type="ORF">SAMN02745753_02306</name>
</gene>
<dbReference type="RefSeq" id="WP_072839840.1">
    <property type="nucleotide sequence ID" value="NZ_FQVF01000009.1"/>
</dbReference>
<evidence type="ECO:0000313" key="2">
    <source>
        <dbReference type="EMBL" id="SHF60353.1"/>
    </source>
</evidence>
<dbReference type="InterPro" id="IPR024975">
    <property type="entry name" value="NOV_C"/>
</dbReference>
<organism evidence="2 3">
    <name type="scientific">Marinomonas polaris DSM 16579</name>
    <dbReference type="NCBI Taxonomy" id="1122206"/>
    <lineage>
        <taxon>Bacteria</taxon>
        <taxon>Pseudomonadati</taxon>
        <taxon>Pseudomonadota</taxon>
        <taxon>Gammaproteobacteria</taxon>
        <taxon>Oceanospirillales</taxon>
        <taxon>Oceanospirillaceae</taxon>
        <taxon>Marinomonas</taxon>
    </lineage>
</organism>
<evidence type="ECO:0000313" key="3">
    <source>
        <dbReference type="Proteomes" id="UP000184517"/>
    </source>
</evidence>
<name>A0A1M5CZV6_9GAMM</name>
<proteinExistence type="predicted"/>
<reference evidence="3" key="1">
    <citation type="submission" date="2016-11" db="EMBL/GenBank/DDBJ databases">
        <authorList>
            <person name="Varghese N."/>
            <person name="Submissions S."/>
        </authorList>
    </citation>
    <scope>NUCLEOTIDE SEQUENCE [LARGE SCALE GENOMIC DNA]</scope>
    <source>
        <strain evidence="3">DSM 16579</strain>
    </source>
</reference>
<dbReference type="Pfam" id="PF13020">
    <property type="entry name" value="NOV_C"/>
    <property type="match status" value="1"/>
</dbReference>
<dbReference type="STRING" id="1122206.SAMN02745753_02306"/>
<accession>A0A1M5CZV6</accession>
<evidence type="ECO:0000259" key="1">
    <source>
        <dbReference type="Pfam" id="PF13020"/>
    </source>
</evidence>
<sequence>MSIKTSDLMKFEPMYSSEQEDKAHKFRGAFLKDFPLDNLESMEIDDYVIGHGTNSFCAQVEAKTITWANIQGSTSFKFGIYFGRTKYDPKKVYRFSKKFNNTGNSEEAYRNVKNELLRLIEAGKKKDFHEIDANKTSQMFKAKILSLYFPESFINMCSAEHLQLVAKELGYADDCYISEIQNILVREKNNNEITKDWSNPRFMQFLYAKYIKKTLVGSPSSKPDKKKRKPSDQSVDFEKLNQIRAEKGKKSEAFALEWEKTRLIGANLGDLQEKVKDLTNKPSFGYDFQSYSAKKVKRYIEVKTISRWKGGYHFFLSDNERFRSESEELRDNYYFYLVEYDKHNEPKDVHAKLAKDFYGECELNPIAYKVEFDLDEVN</sequence>
<dbReference type="Proteomes" id="UP000184517">
    <property type="component" value="Unassembled WGS sequence"/>
</dbReference>
<protein>
    <recommendedName>
        <fullName evidence="1">Protein NO VEIN C-terminal domain-containing protein</fullName>
    </recommendedName>
</protein>
<feature type="domain" description="Protein NO VEIN C-terminal" evidence="1">
    <location>
        <begin position="252"/>
        <end position="344"/>
    </location>
</feature>